<dbReference type="Gramene" id="TraesJAG7A03G03976900.1">
    <property type="protein sequence ID" value="TraesJAG7A03G03976900.1"/>
    <property type="gene ID" value="TraesJAG7A03G03976900"/>
</dbReference>
<dbReference type="InterPro" id="IPR036874">
    <property type="entry name" value="Carbonic_anhydrase_sf"/>
</dbReference>
<dbReference type="GO" id="GO:0008270">
    <property type="term" value="F:zinc ion binding"/>
    <property type="evidence" value="ECO:0007669"/>
    <property type="project" value="UniProtKB-UniRule"/>
</dbReference>
<keyword evidence="7" id="KW-0479">Metal-binding</keyword>
<dbReference type="FunFam" id="3.40.1050.10:FF:000003">
    <property type="entry name" value="Carbonic anhydrase"/>
    <property type="match status" value="1"/>
</dbReference>
<dbReference type="Gramene" id="TraesWEE_scaffold_004780_01G000100.1">
    <property type="protein sequence ID" value="TraesWEE_scaffold_004780_01G000100.1"/>
    <property type="gene ID" value="TraesWEE_scaffold_004780_01G000100"/>
</dbReference>
<dbReference type="EC" id="4.2.1.1" evidence="3 8"/>
<evidence type="ECO:0000256" key="3">
    <source>
        <dbReference type="ARBA" id="ARBA00012925"/>
    </source>
</evidence>
<comment type="cofactor">
    <cofactor evidence="7">
        <name>Zn(2+)</name>
        <dbReference type="ChEBI" id="CHEBI:29105"/>
    </cofactor>
    <text evidence="7">Binds 1 zinc ion per subunit.</text>
</comment>
<dbReference type="InterPro" id="IPR001765">
    <property type="entry name" value="Carbonic_anhydrase"/>
</dbReference>
<gene>
    <name evidence="9" type="primary">LOC123149010</name>
</gene>
<dbReference type="Gramene" id="TraesROB_scaffold_002130_01G000300.1">
    <property type="protein sequence ID" value="TraesROB_scaffold_002130_01G000300.1"/>
    <property type="gene ID" value="TraesROB_scaffold_002130_01G000300"/>
</dbReference>
<evidence type="ECO:0000256" key="5">
    <source>
        <dbReference type="ARBA" id="ARBA00023239"/>
    </source>
</evidence>
<keyword evidence="4 7" id="KW-0862">Zinc</keyword>
<proteinExistence type="inferred from homology"/>
<dbReference type="RefSeq" id="XP_044424474.1">
    <property type="nucleotide sequence ID" value="XM_044568539.1"/>
</dbReference>
<dbReference type="Gramene" id="TraesCAD_scaffold_000400_01G000100.1">
    <property type="protein sequence ID" value="TraesCAD_scaffold_000400_01G000100.1"/>
    <property type="gene ID" value="TraesCAD_scaffold_000400_01G000100"/>
</dbReference>
<feature type="binding site" evidence="7">
    <location>
        <position position="45"/>
    </location>
    <ligand>
        <name>Zn(2+)</name>
        <dbReference type="ChEBI" id="CHEBI:29105"/>
    </ligand>
</feature>
<dbReference type="Gramene" id="TraesKAR7A01G0412880.1">
    <property type="protein sequence ID" value="cds.TraesKAR7A01G0412880.1"/>
    <property type="gene ID" value="TraesKAR7A01G0412880"/>
</dbReference>
<dbReference type="STRING" id="4565.A0A3B6RQ40"/>
<evidence type="ECO:0000256" key="2">
    <source>
        <dbReference type="ARBA" id="ARBA00006217"/>
    </source>
</evidence>
<evidence type="ECO:0000256" key="7">
    <source>
        <dbReference type="PIRSR" id="PIRSR601765-1"/>
    </source>
</evidence>
<evidence type="ECO:0000313" key="10">
    <source>
        <dbReference type="Proteomes" id="UP000019116"/>
    </source>
</evidence>
<evidence type="ECO:0000313" key="9">
    <source>
        <dbReference type="EnsemblPlants" id="TraesCS7A02G454500.1"/>
    </source>
</evidence>
<comment type="function">
    <text evidence="1 8">Reversible hydration of carbon dioxide.</text>
</comment>
<sequence length="213" mass="23899">MDSDEKRLRTGFDKFRTEVYDKKPDLFERLKTKQKPRYLVFACADSRVCPSVTLGLELGEAFIVRNIGAMVPFYCENKHTGIGSAIEYAICVLEVKVIVVIGHSRCGGIKTLLSLKDGADDSFKFVEDWVRIGLSAKRKVEDEYSGKPPEEQCAFLEKAVVDVSLDNLRTYPFVKDGLDNGTVKLVGGHYDFVSGKFDTWKAKNQTSSHRSSL</sequence>
<dbReference type="Proteomes" id="UP000019116">
    <property type="component" value="Chromosome 7A"/>
</dbReference>
<protein>
    <recommendedName>
        <fullName evidence="3 8">Carbonic anhydrase</fullName>
        <ecNumber evidence="3 8">4.2.1.1</ecNumber>
    </recommendedName>
    <alternativeName>
        <fullName evidence="8">Carbonate dehydratase</fullName>
    </alternativeName>
</protein>
<feature type="binding site" evidence="7">
    <location>
        <position position="106"/>
    </location>
    <ligand>
        <name>Zn(2+)</name>
        <dbReference type="ChEBI" id="CHEBI:29105"/>
    </ligand>
</feature>
<reference evidence="9" key="2">
    <citation type="submission" date="2018-10" db="UniProtKB">
        <authorList>
            <consortium name="EnsemblPlants"/>
        </authorList>
    </citation>
    <scope>IDENTIFICATION</scope>
</reference>
<evidence type="ECO:0000256" key="1">
    <source>
        <dbReference type="ARBA" id="ARBA00002904"/>
    </source>
</evidence>
<comment type="similarity">
    <text evidence="2 8">Belongs to the beta-class carbonic anhydrase family.</text>
</comment>
<dbReference type="Gramene" id="TraesCLE_scaffold_000139_01G000100.1">
    <property type="protein sequence ID" value="TraesCLE_scaffold_000139_01G000100.1"/>
    <property type="gene ID" value="TraesCLE_scaffold_000139_01G000100"/>
</dbReference>
<dbReference type="SUPFAM" id="SSF53056">
    <property type="entry name" value="beta-carbonic anhydrase, cab"/>
    <property type="match status" value="1"/>
</dbReference>
<dbReference type="PANTHER" id="PTHR11002">
    <property type="entry name" value="CARBONIC ANHYDRASE"/>
    <property type="match status" value="1"/>
</dbReference>
<dbReference type="CDD" id="cd00884">
    <property type="entry name" value="beta_CA_cladeB"/>
    <property type="match status" value="1"/>
</dbReference>
<feature type="binding site" evidence="7">
    <location>
        <position position="103"/>
    </location>
    <ligand>
        <name>Zn(2+)</name>
        <dbReference type="ChEBI" id="CHEBI:29105"/>
    </ligand>
</feature>
<dbReference type="InterPro" id="IPR045066">
    <property type="entry name" value="Beta_CA_cladeB"/>
</dbReference>
<dbReference type="PROSITE" id="PS00705">
    <property type="entry name" value="PROK_CO2_ANHYDRASE_2"/>
    <property type="match status" value="1"/>
</dbReference>
<dbReference type="PROSITE" id="PS00704">
    <property type="entry name" value="PROK_CO2_ANHYDRASE_1"/>
    <property type="match status" value="1"/>
</dbReference>
<comment type="catalytic activity">
    <reaction evidence="6 8">
        <text>hydrogencarbonate + H(+) = CO2 + H2O</text>
        <dbReference type="Rhea" id="RHEA:10748"/>
        <dbReference type="ChEBI" id="CHEBI:15377"/>
        <dbReference type="ChEBI" id="CHEBI:15378"/>
        <dbReference type="ChEBI" id="CHEBI:16526"/>
        <dbReference type="ChEBI" id="CHEBI:17544"/>
        <dbReference type="EC" id="4.2.1.1"/>
    </reaction>
</comment>
<dbReference type="SMART" id="SM00947">
    <property type="entry name" value="Pro_CA"/>
    <property type="match status" value="1"/>
</dbReference>
<evidence type="ECO:0000256" key="4">
    <source>
        <dbReference type="ARBA" id="ARBA00022833"/>
    </source>
</evidence>
<feature type="binding site" evidence="7">
    <location>
        <position position="43"/>
    </location>
    <ligand>
        <name>Zn(2+)</name>
        <dbReference type="ChEBI" id="CHEBI:29105"/>
    </ligand>
</feature>
<reference evidence="9" key="1">
    <citation type="submission" date="2018-08" db="EMBL/GenBank/DDBJ databases">
        <authorList>
            <person name="Rossello M."/>
        </authorList>
    </citation>
    <scope>NUCLEOTIDE SEQUENCE [LARGE SCALE GENOMIC DNA]</scope>
    <source>
        <strain evidence="9">cv. Chinese Spring</strain>
    </source>
</reference>
<dbReference type="Gramene" id="TraesPARA_EIv1.0_2334590.1">
    <property type="protein sequence ID" value="TraesPARA_EIv1.0_2334590.1.CDS"/>
    <property type="gene ID" value="TraesPARA_EIv1.0_2334590"/>
</dbReference>
<dbReference type="Gene3D" id="3.40.1050.10">
    <property type="entry name" value="Carbonic anhydrase"/>
    <property type="match status" value="1"/>
</dbReference>
<dbReference type="GO" id="GO:0004089">
    <property type="term" value="F:carbonate dehydratase activity"/>
    <property type="evidence" value="ECO:0007669"/>
    <property type="project" value="UniProtKB-UniRule"/>
</dbReference>
<keyword evidence="10" id="KW-1185">Reference proteome</keyword>
<organism evidence="9">
    <name type="scientific">Triticum aestivum</name>
    <name type="common">Wheat</name>
    <dbReference type="NCBI Taxonomy" id="4565"/>
    <lineage>
        <taxon>Eukaryota</taxon>
        <taxon>Viridiplantae</taxon>
        <taxon>Streptophyta</taxon>
        <taxon>Embryophyta</taxon>
        <taxon>Tracheophyta</taxon>
        <taxon>Spermatophyta</taxon>
        <taxon>Magnoliopsida</taxon>
        <taxon>Liliopsida</taxon>
        <taxon>Poales</taxon>
        <taxon>Poaceae</taxon>
        <taxon>BOP clade</taxon>
        <taxon>Pooideae</taxon>
        <taxon>Triticodae</taxon>
        <taxon>Triticeae</taxon>
        <taxon>Triticinae</taxon>
        <taxon>Triticum</taxon>
    </lineage>
</organism>
<dbReference type="Gramene" id="TraesCS7A02G454500.1">
    <property type="protein sequence ID" value="TraesCS7A02G454500.1"/>
    <property type="gene ID" value="TraesCS7A02G454500"/>
</dbReference>
<evidence type="ECO:0000256" key="8">
    <source>
        <dbReference type="RuleBase" id="RU003956"/>
    </source>
</evidence>
<dbReference type="OrthoDB" id="10248475at2759"/>
<dbReference type="Pfam" id="PF00484">
    <property type="entry name" value="Pro_CA"/>
    <property type="match status" value="1"/>
</dbReference>
<accession>A0A3B6RQ40</accession>
<dbReference type="SMR" id="A0A3B6RQ40"/>
<dbReference type="GeneID" id="123149010"/>
<evidence type="ECO:0000256" key="6">
    <source>
        <dbReference type="ARBA" id="ARBA00048348"/>
    </source>
</evidence>
<dbReference type="OMA" id="QCESCAR"/>
<name>A0A3B6RQ40_WHEAT</name>
<dbReference type="AlphaFoldDB" id="A0A3B6RQ40"/>
<dbReference type="Gramene" id="TraesCS7A03G1102900.1">
    <property type="protein sequence ID" value="TraesCS7A03G1102900.1.CDS"/>
    <property type="gene ID" value="TraesCS7A03G1102900"/>
</dbReference>
<dbReference type="InterPro" id="IPR015892">
    <property type="entry name" value="Carbonic_anhydrase_CS"/>
</dbReference>
<dbReference type="GO" id="GO:0015976">
    <property type="term" value="P:carbon utilization"/>
    <property type="evidence" value="ECO:0007669"/>
    <property type="project" value="InterPro"/>
</dbReference>
<keyword evidence="5 8" id="KW-0456">Lyase</keyword>
<dbReference type="EnsemblPlants" id="TraesCS7A02G454500.1">
    <property type="protein sequence ID" value="TraesCS7A02G454500.1"/>
    <property type="gene ID" value="TraesCS7A02G454500"/>
</dbReference>
<dbReference type="Gramene" id="TraesLAC7A03G03948900.1">
    <property type="protein sequence ID" value="TraesLAC7A03G03948900.1"/>
    <property type="gene ID" value="TraesLAC7A03G03948900"/>
</dbReference>
<dbReference type="PANTHER" id="PTHR11002:SF59">
    <property type="entry name" value="CARBONIC ANHYDRASE"/>
    <property type="match status" value="1"/>
</dbReference>